<dbReference type="RefSeq" id="WP_212751533.1">
    <property type="nucleotide sequence ID" value="NZ_SRMP02000012.1"/>
</dbReference>
<comment type="caution">
    <text evidence="1">The sequence shown here is derived from an EMBL/GenBank/DDBJ whole genome shotgun (WGS) entry which is preliminary data.</text>
</comment>
<sequence length="91" mass="10678">AAIAFRHRSNWSVSSEIRWSISSGIGGQFKPKWGGQFQRNLHPIINIQGNAYCTNSPDIVLPCLRYKERKKVEHIRRVTREDSYYKQIKLF</sequence>
<proteinExistence type="predicted"/>
<keyword evidence="2" id="KW-1185">Reference proteome</keyword>
<organism evidence="1 2">
    <name type="scientific">Pedobacter helvus</name>
    <dbReference type="NCBI Taxonomy" id="2563444"/>
    <lineage>
        <taxon>Bacteria</taxon>
        <taxon>Pseudomonadati</taxon>
        <taxon>Bacteroidota</taxon>
        <taxon>Sphingobacteriia</taxon>
        <taxon>Sphingobacteriales</taxon>
        <taxon>Sphingobacteriaceae</taxon>
        <taxon>Pedobacter</taxon>
    </lineage>
</organism>
<dbReference type="Proteomes" id="UP001517367">
    <property type="component" value="Unassembled WGS sequence"/>
</dbReference>
<reference evidence="1 2" key="1">
    <citation type="submission" date="2024-12" db="EMBL/GenBank/DDBJ databases">
        <authorList>
            <person name="Hu S."/>
        </authorList>
    </citation>
    <scope>NUCLEOTIDE SEQUENCE [LARGE SCALE GENOMIC DNA]</scope>
    <source>
        <strain evidence="1 2">P-25</strain>
    </source>
</reference>
<feature type="non-terminal residue" evidence="1">
    <location>
        <position position="1"/>
    </location>
</feature>
<evidence type="ECO:0000313" key="2">
    <source>
        <dbReference type="Proteomes" id="UP001517367"/>
    </source>
</evidence>
<dbReference type="EMBL" id="SRMP02000012">
    <property type="protein sequence ID" value="MFN0291331.1"/>
    <property type="molecule type" value="Genomic_DNA"/>
</dbReference>
<evidence type="ECO:0000313" key="1">
    <source>
        <dbReference type="EMBL" id="MFN0291331.1"/>
    </source>
</evidence>
<accession>A0ABW9JGM9</accession>
<protein>
    <submittedName>
        <fullName evidence="1">Uncharacterized protein</fullName>
    </submittedName>
</protein>
<name>A0ABW9JGM9_9SPHI</name>
<gene>
    <name evidence="1" type="ORF">E5L68_007995</name>
</gene>